<dbReference type="AlphaFoldDB" id="A0A0F9PN32"/>
<reference evidence="1" key="1">
    <citation type="journal article" date="2015" name="Nature">
        <title>Complex archaea that bridge the gap between prokaryotes and eukaryotes.</title>
        <authorList>
            <person name="Spang A."/>
            <person name="Saw J.H."/>
            <person name="Jorgensen S.L."/>
            <person name="Zaremba-Niedzwiedzka K."/>
            <person name="Martijn J."/>
            <person name="Lind A.E."/>
            <person name="van Eijk R."/>
            <person name="Schleper C."/>
            <person name="Guy L."/>
            <person name="Ettema T.J."/>
        </authorList>
    </citation>
    <scope>NUCLEOTIDE SEQUENCE</scope>
</reference>
<accession>A0A0F9PN32</accession>
<comment type="caution">
    <text evidence="1">The sequence shown here is derived from an EMBL/GenBank/DDBJ whole genome shotgun (WGS) entry which is preliminary data.</text>
</comment>
<gene>
    <name evidence="1" type="ORF">LCGC14_1117430</name>
</gene>
<dbReference type="EMBL" id="LAZR01005145">
    <property type="protein sequence ID" value="KKN02466.1"/>
    <property type="molecule type" value="Genomic_DNA"/>
</dbReference>
<organism evidence="1">
    <name type="scientific">marine sediment metagenome</name>
    <dbReference type="NCBI Taxonomy" id="412755"/>
    <lineage>
        <taxon>unclassified sequences</taxon>
        <taxon>metagenomes</taxon>
        <taxon>ecological metagenomes</taxon>
    </lineage>
</organism>
<protein>
    <submittedName>
        <fullName evidence="1">Uncharacterized protein</fullName>
    </submittedName>
</protein>
<sequence length="60" mass="7239">MKARYEIGRIHGKKYKLEYDQFKNQQACCYTIEDNWAWFLWVDGEYVGNFNDKQIALLSV</sequence>
<proteinExistence type="predicted"/>
<evidence type="ECO:0000313" key="1">
    <source>
        <dbReference type="EMBL" id="KKN02466.1"/>
    </source>
</evidence>
<name>A0A0F9PN32_9ZZZZ</name>